<proteinExistence type="predicted"/>
<organism evidence="1 2">
    <name type="scientific">Apiospora saccharicola</name>
    <dbReference type="NCBI Taxonomy" id="335842"/>
    <lineage>
        <taxon>Eukaryota</taxon>
        <taxon>Fungi</taxon>
        <taxon>Dikarya</taxon>
        <taxon>Ascomycota</taxon>
        <taxon>Pezizomycotina</taxon>
        <taxon>Sordariomycetes</taxon>
        <taxon>Xylariomycetidae</taxon>
        <taxon>Amphisphaeriales</taxon>
        <taxon>Apiosporaceae</taxon>
        <taxon>Apiospora</taxon>
    </lineage>
</organism>
<reference evidence="1 2" key="1">
    <citation type="submission" date="2023-01" db="EMBL/GenBank/DDBJ databases">
        <title>Analysis of 21 Apiospora genomes using comparative genomics revels a genus with tremendous synthesis potential of carbohydrate active enzymes and secondary metabolites.</title>
        <authorList>
            <person name="Sorensen T."/>
        </authorList>
    </citation>
    <scope>NUCLEOTIDE SEQUENCE [LARGE SCALE GENOMIC DNA]</scope>
    <source>
        <strain evidence="1 2">CBS 83171</strain>
    </source>
</reference>
<protein>
    <submittedName>
        <fullName evidence="1">Uncharacterized protein</fullName>
    </submittedName>
</protein>
<accession>A0ABR1VNA2</accession>
<keyword evidence="2" id="KW-1185">Reference proteome</keyword>
<comment type="caution">
    <text evidence="1">The sequence shown here is derived from an EMBL/GenBank/DDBJ whole genome shotgun (WGS) entry which is preliminary data.</text>
</comment>
<name>A0ABR1VNA2_9PEZI</name>
<gene>
    <name evidence="1" type="ORF">PG996_006055</name>
</gene>
<sequence length="216" mass="24703">MLVPAALHTCREARSLGLYQRDGSEVFATFAALSAEGVTILIEPKFPPYLWLNWDIDIVSVRTTPLHLLLPVAPRVKRLRLERHDTAADFFRSEGDHLAEFVNVEEIQIVCVGELRRWGEAGEKYLWPCSSENLFFIETTHGRRMKDGTMMKAAELEAMIEGQRAEAEERWRQRYEGGSQEGDPYIGDVELDALLASRRDEEERSFSPERSGFESL</sequence>
<dbReference type="Proteomes" id="UP001446871">
    <property type="component" value="Unassembled WGS sequence"/>
</dbReference>
<dbReference type="EMBL" id="JAQQWM010000003">
    <property type="protein sequence ID" value="KAK8072707.1"/>
    <property type="molecule type" value="Genomic_DNA"/>
</dbReference>
<evidence type="ECO:0000313" key="2">
    <source>
        <dbReference type="Proteomes" id="UP001446871"/>
    </source>
</evidence>
<evidence type="ECO:0000313" key="1">
    <source>
        <dbReference type="EMBL" id="KAK8072707.1"/>
    </source>
</evidence>